<dbReference type="OrthoDB" id="40579at2759"/>
<dbReference type="Proteomes" id="UP000799778">
    <property type="component" value="Unassembled WGS sequence"/>
</dbReference>
<accession>A0A6A5X8I4</accession>
<dbReference type="AlphaFoldDB" id="A0A6A5X8I4"/>
<dbReference type="InterPro" id="IPR036412">
    <property type="entry name" value="HAD-like_sf"/>
</dbReference>
<dbReference type="SFLD" id="SFLDS00003">
    <property type="entry name" value="Haloacid_Dehalogenase"/>
    <property type="match status" value="1"/>
</dbReference>
<dbReference type="Pfam" id="PF13419">
    <property type="entry name" value="HAD_2"/>
    <property type="match status" value="1"/>
</dbReference>
<dbReference type="InterPro" id="IPR023198">
    <property type="entry name" value="PGP-like_dom2"/>
</dbReference>
<dbReference type="PANTHER" id="PTHR18901:SF42">
    <property type="entry name" value="SUPERFAMILY HYDROLASE, PUTATIVE-RELATED"/>
    <property type="match status" value="1"/>
</dbReference>
<evidence type="ECO:0000313" key="2">
    <source>
        <dbReference type="Proteomes" id="UP000799778"/>
    </source>
</evidence>
<dbReference type="InterPro" id="IPR006439">
    <property type="entry name" value="HAD-SF_hydro_IA"/>
</dbReference>
<dbReference type="InterPro" id="IPR041492">
    <property type="entry name" value="HAD_2"/>
</dbReference>
<dbReference type="Gene3D" id="3.40.50.1000">
    <property type="entry name" value="HAD superfamily/HAD-like"/>
    <property type="match status" value="1"/>
</dbReference>
<name>A0A6A5X8I4_9PLEO</name>
<keyword evidence="2" id="KW-1185">Reference proteome</keyword>
<dbReference type="SUPFAM" id="SSF56784">
    <property type="entry name" value="HAD-like"/>
    <property type="match status" value="1"/>
</dbReference>
<dbReference type="InterPro" id="IPR023214">
    <property type="entry name" value="HAD_sf"/>
</dbReference>
<dbReference type="GeneID" id="54287029"/>
<gene>
    <name evidence="1" type="ORF">BU24DRAFT_429043</name>
</gene>
<sequence length="277" mass="30713">MALLESKFPPIRACIFDMDGLLINSEDIITLCTNQLLEKYGRPAFTRSIRVQLMGVPDSTNGDVFHDWAKLPISREEFAHELNGQMQVHFPSCEPLPGAENLLSDLSRARSTSTGEKIKLALASSTKSHGYGLKTSRPETKHLLDFFPSERRILGDDARVRPGRGKPAPDIYLVALQSLNSAANADEKIIMPNECLVFEDSVAGVEAGRRAGMRVIWVPHQDVAAEYETKQKHVLAGRMGMSKLGDDWQLGEVDDGWAESIPSLEAFDYIKYGIDVL</sequence>
<dbReference type="Gene3D" id="1.10.150.240">
    <property type="entry name" value="Putative phosphatase, domain 2"/>
    <property type="match status" value="1"/>
</dbReference>
<reference evidence="1" key="1">
    <citation type="journal article" date="2020" name="Stud. Mycol.">
        <title>101 Dothideomycetes genomes: a test case for predicting lifestyles and emergence of pathogens.</title>
        <authorList>
            <person name="Haridas S."/>
            <person name="Albert R."/>
            <person name="Binder M."/>
            <person name="Bloem J."/>
            <person name="Labutti K."/>
            <person name="Salamov A."/>
            <person name="Andreopoulos B."/>
            <person name="Baker S."/>
            <person name="Barry K."/>
            <person name="Bills G."/>
            <person name="Bluhm B."/>
            <person name="Cannon C."/>
            <person name="Castanera R."/>
            <person name="Culley D."/>
            <person name="Daum C."/>
            <person name="Ezra D."/>
            <person name="Gonzalez J."/>
            <person name="Henrissat B."/>
            <person name="Kuo A."/>
            <person name="Liang C."/>
            <person name="Lipzen A."/>
            <person name="Lutzoni F."/>
            <person name="Magnuson J."/>
            <person name="Mondo S."/>
            <person name="Nolan M."/>
            <person name="Ohm R."/>
            <person name="Pangilinan J."/>
            <person name="Park H.-J."/>
            <person name="Ramirez L."/>
            <person name="Alfaro M."/>
            <person name="Sun H."/>
            <person name="Tritt A."/>
            <person name="Yoshinaga Y."/>
            <person name="Zwiers L.-H."/>
            <person name="Turgeon B."/>
            <person name="Goodwin S."/>
            <person name="Spatafora J."/>
            <person name="Crous P."/>
            <person name="Grigoriev I."/>
        </authorList>
    </citation>
    <scope>NUCLEOTIDE SEQUENCE</scope>
    <source>
        <strain evidence="1">CBS 175.79</strain>
    </source>
</reference>
<proteinExistence type="predicted"/>
<dbReference type="NCBIfam" id="TIGR01509">
    <property type="entry name" value="HAD-SF-IA-v3"/>
    <property type="match status" value="1"/>
</dbReference>
<evidence type="ECO:0000313" key="1">
    <source>
        <dbReference type="EMBL" id="KAF2009117.1"/>
    </source>
</evidence>
<dbReference type="GO" id="GO:0016791">
    <property type="term" value="F:phosphatase activity"/>
    <property type="evidence" value="ECO:0007669"/>
    <property type="project" value="TreeGrafter"/>
</dbReference>
<dbReference type="SFLD" id="SFLDG01129">
    <property type="entry name" value="C1.5:_HAD__Beta-PGM__Phosphata"/>
    <property type="match status" value="1"/>
</dbReference>
<dbReference type="RefSeq" id="XP_033377456.1">
    <property type="nucleotide sequence ID" value="XM_033529632.1"/>
</dbReference>
<dbReference type="EMBL" id="ML978080">
    <property type="protein sequence ID" value="KAF2009117.1"/>
    <property type="molecule type" value="Genomic_DNA"/>
</dbReference>
<dbReference type="PANTHER" id="PTHR18901">
    <property type="entry name" value="2-DEOXYGLUCOSE-6-PHOSPHATE PHOSPHATASE 2"/>
    <property type="match status" value="1"/>
</dbReference>
<organism evidence="1 2">
    <name type="scientific">Aaosphaeria arxii CBS 175.79</name>
    <dbReference type="NCBI Taxonomy" id="1450172"/>
    <lineage>
        <taxon>Eukaryota</taxon>
        <taxon>Fungi</taxon>
        <taxon>Dikarya</taxon>
        <taxon>Ascomycota</taxon>
        <taxon>Pezizomycotina</taxon>
        <taxon>Dothideomycetes</taxon>
        <taxon>Pleosporomycetidae</taxon>
        <taxon>Pleosporales</taxon>
        <taxon>Pleosporales incertae sedis</taxon>
        <taxon>Aaosphaeria</taxon>
    </lineage>
</organism>
<dbReference type="FunFam" id="1.10.150.240:FF:000001">
    <property type="entry name" value="Haloacid dehalogenase-like hydrolase domain"/>
    <property type="match status" value="1"/>
</dbReference>
<protein>
    <submittedName>
        <fullName evidence="1">HAD-like protein</fullName>
    </submittedName>
</protein>